<organism evidence="2 3">
    <name type="scientific">Methanocella arvoryzae (strain DSM 22066 / NBRC 105507 / MRE50)</name>
    <dbReference type="NCBI Taxonomy" id="351160"/>
    <lineage>
        <taxon>Archaea</taxon>
        <taxon>Methanobacteriati</taxon>
        <taxon>Methanobacteriota</taxon>
        <taxon>Stenosarchaea group</taxon>
        <taxon>Methanomicrobia</taxon>
        <taxon>Methanocellales</taxon>
        <taxon>Methanocellaceae</taxon>
        <taxon>Methanocella</taxon>
    </lineage>
</organism>
<dbReference type="PANTHER" id="PTHR36566">
    <property type="entry name" value="NICKEL INSERTION PROTEIN-RELATED"/>
    <property type="match status" value="1"/>
</dbReference>
<dbReference type="AlphaFoldDB" id="Q0W6B0"/>
<dbReference type="Proteomes" id="UP000000663">
    <property type="component" value="Chromosome"/>
</dbReference>
<name>Q0W6B0_METAR</name>
<sequence length="395" mass="42837">MKCLIFDPYCGASEQMILGALLGCGADEWRVKSAVEGLCGAPLKVEGYGNGQTLAVISERDAKVWPGFLTGEEALGKLNVMHENQPIRIDAMNIVRRILEVRGGPGKDSPGISIASVAMIAGICTAYDDLGRPQIRSTPVAMGGGMIDTECGKMPVPRPEVLSVLNGSKLLTQGGPFDGELLTLEAAAILAYYVKEAGRYYPEHRLISAGYGKGYFELPVPNLLRAVLCEVDDALIGDRIELLETNVDDVTGEVLGNLIEELLAMGARDVSILPATMKKGRSGQLIRVVAKAEDGPALSRRIMLETGTLGVRVIPVKHRYIAKREIKVIKVTIENNEYNMRFKVASDMNGTVLDLSVEYDDAKMIARELSIPLKTVMRKAETQAWQKYDASGGKL</sequence>
<keyword evidence="1" id="KW-0533">Nickel</keyword>
<dbReference type="Pfam" id="PF01969">
    <property type="entry name" value="Ni_insertion"/>
    <property type="match status" value="1"/>
</dbReference>
<gene>
    <name evidence="2" type="ORF">RCIX692</name>
</gene>
<dbReference type="PANTHER" id="PTHR36566:SF1">
    <property type="entry name" value="PYRIDINIUM-3,5-BISTHIOCARBOXYLIC ACID MONONUCLEOTIDE NICKEL INSERTION PROTEIN"/>
    <property type="match status" value="1"/>
</dbReference>
<dbReference type="Gene3D" id="3.10.20.300">
    <property type="entry name" value="mk0293 like domain"/>
    <property type="match status" value="1"/>
</dbReference>
<proteinExistence type="predicted"/>
<evidence type="ECO:0000313" key="2">
    <source>
        <dbReference type="EMBL" id="CAJ36083.1"/>
    </source>
</evidence>
<dbReference type="PATRIC" id="fig|351160.9.peg.2154"/>
<dbReference type="KEGG" id="rci:RCIX692"/>
<keyword evidence="3" id="KW-1185">Reference proteome</keyword>
<accession>Q0W6B0</accession>
<evidence type="ECO:0008006" key="4">
    <source>
        <dbReference type="Google" id="ProtNLM"/>
    </source>
</evidence>
<protein>
    <recommendedName>
        <fullName evidence="4">Nickel insertion protein</fullName>
    </recommendedName>
</protein>
<reference evidence="2 3" key="1">
    <citation type="journal article" date="2006" name="Science">
        <title>Genome of rice cluster I archaea -- the key methane producers in the rice rhizosphere.</title>
        <authorList>
            <person name="Erkel C."/>
            <person name="Kube M."/>
            <person name="Reinhardt R."/>
            <person name="Liesack W."/>
        </authorList>
    </citation>
    <scope>NUCLEOTIDE SEQUENCE [LARGE SCALE GENOMIC DNA]</scope>
    <source>
        <strain evidence="3">DSM 22066 / NBRC 105507 / MRE50</strain>
    </source>
</reference>
<dbReference type="eggNOG" id="arCOG02701">
    <property type="taxonomic scope" value="Archaea"/>
</dbReference>
<dbReference type="STRING" id="351160.RCIX692"/>
<dbReference type="OrthoDB" id="10691at2157"/>
<dbReference type="InterPro" id="IPR002822">
    <property type="entry name" value="Ni_insertion"/>
</dbReference>
<dbReference type="Gene3D" id="3.30.70.1380">
    <property type="entry name" value="Transcriptional regulatory protein pf0864 domain like"/>
    <property type="match status" value="1"/>
</dbReference>
<evidence type="ECO:0000256" key="1">
    <source>
        <dbReference type="ARBA" id="ARBA00022596"/>
    </source>
</evidence>
<evidence type="ECO:0000313" key="3">
    <source>
        <dbReference type="Proteomes" id="UP000000663"/>
    </source>
</evidence>
<dbReference type="EMBL" id="AM114193">
    <property type="protein sequence ID" value="CAJ36083.1"/>
    <property type="molecule type" value="Genomic_DNA"/>
</dbReference>